<dbReference type="EMBL" id="CAUWAG010000012">
    <property type="protein sequence ID" value="CAJ2508679.1"/>
    <property type="molecule type" value="Genomic_DNA"/>
</dbReference>
<keyword evidence="2" id="KW-1185">Reference proteome</keyword>
<dbReference type="AlphaFoldDB" id="A0AAI8VJ08"/>
<gene>
    <name evidence="1" type="ORF">KHLLAP_LOCUS9147</name>
</gene>
<organism evidence="1 2">
    <name type="scientific">Anthostomella pinea</name>
    <dbReference type="NCBI Taxonomy" id="933095"/>
    <lineage>
        <taxon>Eukaryota</taxon>
        <taxon>Fungi</taxon>
        <taxon>Dikarya</taxon>
        <taxon>Ascomycota</taxon>
        <taxon>Pezizomycotina</taxon>
        <taxon>Sordariomycetes</taxon>
        <taxon>Xylariomycetidae</taxon>
        <taxon>Xylariales</taxon>
        <taxon>Xylariaceae</taxon>
        <taxon>Anthostomella</taxon>
    </lineage>
</organism>
<proteinExistence type="predicted"/>
<reference evidence="1" key="1">
    <citation type="submission" date="2023-10" db="EMBL/GenBank/DDBJ databases">
        <authorList>
            <person name="Hackl T."/>
        </authorList>
    </citation>
    <scope>NUCLEOTIDE SEQUENCE</scope>
</reference>
<name>A0AAI8VJ08_9PEZI</name>
<accession>A0AAI8VJ08</accession>
<dbReference type="Proteomes" id="UP001295740">
    <property type="component" value="Unassembled WGS sequence"/>
</dbReference>
<evidence type="ECO:0000313" key="2">
    <source>
        <dbReference type="Proteomes" id="UP001295740"/>
    </source>
</evidence>
<evidence type="ECO:0000313" key="1">
    <source>
        <dbReference type="EMBL" id="CAJ2508679.1"/>
    </source>
</evidence>
<sequence>MTNSSRKLGLMEKVFESSEWCNIVKADGFLPFLCGSDLTKLDKEGSWVAMDKTEEPIYLALGLTHKEHTYPNAIDRSGLPHKDLFFKCLKRYKWSNEQRRDILLHDANIMLNISQYYTEDIHQVNTACITRLGQGVIGEDKFVPGLALSLGDEEATGVRALHLDVYLFFILEVWGITIVWQFYDPEDPSIDS</sequence>
<comment type="caution">
    <text evidence="1">The sequence shown here is derived from an EMBL/GenBank/DDBJ whole genome shotgun (WGS) entry which is preliminary data.</text>
</comment>
<protein>
    <submittedName>
        <fullName evidence="1">Uu.00g137050.m01.CDS01</fullName>
    </submittedName>
</protein>